<dbReference type="Pfam" id="PF09995">
    <property type="entry name" value="MPAB_Lcp_cat"/>
    <property type="match status" value="1"/>
</dbReference>
<reference evidence="2 3" key="1">
    <citation type="submission" date="2020-02" db="EMBL/GenBank/DDBJ databases">
        <title>Acidophilic actinobacteria isolated from forest soil.</title>
        <authorList>
            <person name="Golinska P."/>
        </authorList>
    </citation>
    <scope>NUCLEOTIDE SEQUENCE [LARGE SCALE GENOMIC DNA]</scope>
    <source>
        <strain evidence="2 3">NL8</strain>
    </source>
</reference>
<dbReference type="EMBL" id="JAAFYZ010000090">
    <property type="protein sequence ID" value="MBS2550044.1"/>
    <property type="molecule type" value="Genomic_DNA"/>
</dbReference>
<evidence type="ECO:0000259" key="1">
    <source>
        <dbReference type="Pfam" id="PF09995"/>
    </source>
</evidence>
<organism evidence="2 3">
    <name type="scientific">Catenulispora pinistramenti</name>
    <dbReference type="NCBI Taxonomy" id="2705254"/>
    <lineage>
        <taxon>Bacteria</taxon>
        <taxon>Bacillati</taxon>
        <taxon>Actinomycetota</taxon>
        <taxon>Actinomycetes</taxon>
        <taxon>Catenulisporales</taxon>
        <taxon>Catenulisporaceae</taxon>
        <taxon>Catenulispora</taxon>
    </lineage>
</organism>
<feature type="domain" description="ER-bound oxygenase mpaB/mpaB'/Rubber oxygenase catalytic" evidence="1">
    <location>
        <begin position="63"/>
        <end position="237"/>
    </location>
</feature>
<evidence type="ECO:0000313" key="3">
    <source>
        <dbReference type="Proteomes" id="UP000730482"/>
    </source>
</evidence>
<proteinExistence type="predicted"/>
<dbReference type="PANTHER" id="PTHR36124">
    <property type="match status" value="1"/>
</dbReference>
<gene>
    <name evidence="2" type="ORF">KGQ19_24570</name>
</gene>
<keyword evidence="3" id="KW-1185">Reference proteome</keyword>
<accession>A0ABS5KVJ0</accession>
<dbReference type="InterPro" id="IPR046366">
    <property type="entry name" value="MPAB"/>
</dbReference>
<dbReference type="InterPro" id="IPR018713">
    <property type="entry name" value="MPAB/Lcp_cat_dom"/>
</dbReference>
<comment type="caution">
    <text evidence="2">The sequence shown here is derived from an EMBL/GenBank/DDBJ whole genome shotgun (WGS) entry which is preliminary data.</text>
</comment>
<dbReference type="PANTHER" id="PTHR36124:SF1">
    <property type="entry name" value="ER-BOUND OXYGENASE MPAB_MPAB'_RUBBER OXYGENASE CATALYTIC DOMAIN-CONTAINING PROTEIN"/>
    <property type="match status" value="1"/>
</dbReference>
<evidence type="ECO:0000313" key="2">
    <source>
        <dbReference type="EMBL" id="MBS2550044.1"/>
    </source>
</evidence>
<dbReference type="Proteomes" id="UP000730482">
    <property type="component" value="Unassembled WGS sequence"/>
</dbReference>
<dbReference type="RefSeq" id="WP_212012100.1">
    <property type="nucleotide sequence ID" value="NZ_JAAFYZ010000090.1"/>
</dbReference>
<sequence>MRNRDLARLRHLRTLDPVEDHEEIYRTVVQYEFGWETLLGLNLAFYRTFGIPAIAELLYSTGEMTERTRKRADDTGLLMYELITHGLESERGRVGVRRLNQIHRRFDIRAEDYRYVLATFVVVPTRWIEQTGWRPMCCHERAATVEFYRRLGALLHVTDIPADYAGFERLLDAYEAEHFAPTAAAEALMTATRGLFAGRLPGRLKALAGPVADTLLTPSLRKAVGAPTPALPVRMLVGALIRVRATAEAWKAPRTEPYLTLGTAPSYPNGYRMEELGPQSPE</sequence>
<protein>
    <submittedName>
        <fullName evidence="2">DUF2236 domain-containing protein</fullName>
    </submittedName>
</protein>
<name>A0ABS5KVJ0_9ACTN</name>